<feature type="domain" description="VWFC" evidence="9">
    <location>
        <begin position="854"/>
        <end position="918"/>
    </location>
</feature>
<evidence type="ECO:0000256" key="6">
    <source>
        <dbReference type="ARBA" id="ARBA00023180"/>
    </source>
</evidence>
<dbReference type="SMART" id="SM00214">
    <property type="entry name" value="VWC"/>
    <property type="match status" value="3"/>
</dbReference>
<evidence type="ECO:0000313" key="11">
    <source>
        <dbReference type="Proteomes" id="UP000318571"/>
    </source>
</evidence>
<sequence>MQPFRELQSLLGPPKFECEYVLDCGPEKLSLPPKVSQEKRRHFLHKPWGFELLALLLKYGSRSTEQCPSELCHEIPCPNDQIHKKRRIVGRVRCKNIRAECPSPTCGSPVLLPGRCCKVCPGQENNPDEKISVDLAREEEEKNSRHYGSLLTSESMPKTSLVATGRFYFRKKTLSYSFVTGQEFGHPKFISFLDENGNIVEEFLTQTNEFHNITGKICGSWNRLPRRYRRQLRKDLLFAQLTNAEGATISGRIGKHFGLSSEYFSGLLLPISGSGFGSATAIVSTDSTSSTAGGVHIMILMKDVFGPTDDQDVTLDVKLEAVMDNGERRIIEDTLRVPKVVPKDATTSDLKTGFDVLEMDALGRGNLKMTVSSRNFPHYGVEGYLGSRFSCDLVDSILSPVDEDSELDEIAAMDHQNSPQRGLAWLVPKTNGELDYHIQIEDLSSNEITALQIDNGKMSRRLLMTIPLKATFNGGEASGSIRISAKEMEQLFKDNLFLNVATLANERALRGKLTIQMMSEATETIRPILLKSNLSLVSGIAWTSINAHCRLNYEMRLIGPERKTESTLTLKDFPMKNLKNLAMMPGRQLALQTFRGPTVSGHQDNLHKLSVARLDGGDASFVIRHEGHYEFEIEGRIKDVQAPPDCLPRYVRNELELMPGFLSDLGEERPEVEKELAARCLYEGGIIYEDGAQWPASHTNCHMCFCQRGKVNCDPVVCPKIECSRPIIHKGACCPVCQEEVPIDRSRGCQIEGDDQFHVAGSRWHPYIPPSGFSRCATCECHADTLEVKCTHEHCPKLDCPKDDQVREDTLACCKTCQEDNSTSTFYDPSIDYDQKTQQDMGREFTDEDILDMGGCNWKGEVRTNGESWHPHILPFGEYTCVTCTCKEGKTKCQRKSCVKLNCIHKVTDPNGCCPRCAANSSEVKEAKRHRRQQKLKKLRRMRQKIREQKRLLVRQQKAGSQD</sequence>
<organism evidence="10 11">
    <name type="scientific">Tigriopus californicus</name>
    <name type="common">Marine copepod</name>
    <dbReference type="NCBI Taxonomy" id="6832"/>
    <lineage>
        <taxon>Eukaryota</taxon>
        <taxon>Metazoa</taxon>
        <taxon>Ecdysozoa</taxon>
        <taxon>Arthropoda</taxon>
        <taxon>Crustacea</taxon>
        <taxon>Multicrustacea</taxon>
        <taxon>Hexanauplia</taxon>
        <taxon>Copepoda</taxon>
        <taxon>Harpacticoida</taxon>
        <taxon>Harpacticidae</taxon>
        <taxon>Tigriopus</taxon>
    </lineage>
</organism>
<comment type="caution">
    <text evidence="10">The sequence shown here is derived from an EMBL/GenBank/DDBJ whole genome shotgun (WGS) entry which is preliminary data.</text>
</comment>
<keyword evidence="6" id="KW-0325">Glycoprotein</keyword>
<dbReference type="Gene3D" id="6.20.200.20">
    <property type="match status" value="2"/>
</dbReference>
<dbReference type="PROSITE" id="PS01208">
    <property type="entry name" value="VWFC_1"/>
    <property type="match status" value="2"/>
</dbReference>
<dbReference type="GO" id="GO:0009953">
    <property type="term" value="P:dorsal/ventral pattern formation"/>
    <property type="evidence" value="ECO:0007669"/>
    <property type="project" value="TreeGrafter"/>
</dbReference>
<keyword evidence="5" id="KW-0677">Repeat</keyword>
<evidence type="ECO:0000256" key="8">
    <source>
        <dbReference type="SAM" id="MobiDB-lite"/>
    </source>
</evidence>
<evidence type="ECO:0000259" key="9">
    <source>
        <dbReference type="PROSITE" id="PS50184"/>
    </source>
</evidence>
<proteinExistence type="inferred from homology"/>
<comment type="subcellular location">
    <subcellularLocation>
        <location evidence="1">Secreted</location>
    </subcellularLocation>
</comment>
<gene>
    <name evidence="10" type="ORF">TCAL_08936</name>
</gene>
<evidence type="ECO:0000256" key="5">
    <source>
        <dbReference type="ARBA" id="ARBA00022737"/>
    </source>
</evidence>
<dbReference type="PANTHER" id="PTHR46526:SF1">
    <property type="entry name" value="CHORDIN"/>
    <property type="match status" value="1"/>
</dbReference>
<evidence type="ECO:0000256" key="3">
    <source>
        <dbReference type="ARBA" id="ARBA00022473"/>
    </source>
</evidence>
<comment type="similarity">
    <text evidence="2 7">Belongs to the chordin family.</text>
</comment>
<dbReference type="GO" id="GO:0036122">
    <property type="term" value="F:BMP binding"/>
    <property type="evidence" value="ECO:0007669"/>
    <property type="project" value="TreeGrafter"/>
</dbReference>
<dbReference type="PANTHER" id="PTHR46526">
    <property type="entry name" value="CHORDIN"/>
    <property type="match status" value="1"/>
</dbReference>
<feature type="region of interest" description="Disordered" evidence="8">
    <location>
        <begin position="925"/>
        <end position="963"/>
    </location>
</feature>
<accession>A0A553PQP5</accession>
<dbReference type="InterPro" id="IPR052278">
    <property type="entry name" value="Chordin-like_regulators"/>
</dbReference>
<protein>
    <recommendedName>
        <fullName evidence="9">VWFC domain-containing protein</fullName>
    </recommendedName>
</protein>
<dbReference type="PIRSF" id="PIRSF002496">
    <property type="entry name" value="Chordin"/>
    <property type="match status" value="1"/>
</dbReference>
<feature type="domain" description="VWFC" evidence="9">
    <location>
        <begin position="678"/>
        <end position="738"/>
    </location>
</feature>
<evidence type="ECO:0000256" key="1">
    <source>
        <dbReference type="ARBA" id="ARBA00004613"/>
    </source>
</evidence>
<dbReference type="InterPro" id="IPR001007">
    <property type="entry name" value="VWF_dom"/>
</dbReference>
<feature type="compositionally biased region" description="Basic residues" evidence="8">
    <location>
        <begin position="927"/>
        <end position="944"/>
    </location>
</feature>
<name>A0A553PQP5_TIGCA</name>
<keyword evidence="4" id="KW-0964">Secreted</keyword>
<dbReference type="OMA" id="TGRFTFH"/>
<evidence type="ECO:0000256" key="4">
    <source>
        <dbReference type="ARBA" id="ARBA00022525"/>
    </source>
</evidence>
<keyword evidence="3 7" id="KW-0217">Developmental protein</keyword>
<dbReference type="AlphaFoldDB" id="A0A553PQP5"/>
<dbReference type="GO" id="GO:0005615">
    <property type="term" value="C:extracellular space"/>
    <property type="evidence" value="ECO:0007669"/>
    <property type="project" value="TreeGrafter"/>
</dbReference>
<dbReference type="Pfam" id="PF07452">
    <property type="entry name" value="CHRD"/>
    <property type="match status" value="1"/>
</dbReference>
<dbReference type="GO" id="GO:0048731">
    <property type="term" value="P:system development"/>
    <property type="evidence" value="ECO:0007669"/>
    <property type="project" value="UniProtKB-ARBA"/>
</dbReference>
<dbReference type="InterPro" id="IPR016353">
    <property type="entry name" value="Chordin"/>
</dbReference>
<evidence type="ECO:0000256" key="7">
    <source>
        <dbReference type="PIRNR" id="PIRNR002496"/>
    </source>
</evidence>
<dbReference type="InterPro" id="IPR010895">
    <property type="entry name" value="CHRD"/>
</dbReference>
<dbReference type="PROSITE" id="PS50184">
    <property type="entry name" value="VWFC_2"/>
    <property type="match status" value="2"/>
</dbReference>
<evidence type="ECO:0000256" key="2">
    <source>
        <dbReference type="ARBA" id="ARBA00007156"/>
    </source>
</evidence>
<reference evidence="10 11" key="1">
    <citation type="journal article" date="2018" name="Nat. Ecol. Evol.">
        <title>Genomic signatures of mitonuclear coevolution across populations of Tigriopus californicus.</title>
        <authorList>
            <person name="Barreto F.S."/>
            <person name="Watson E.T."/>
            <person name="Lima T.G."/>
            <person name="Willett C.S."/>
            <person name="Edmands S."/>
            <person name="Li W."/>
            <person name="Burton R.S."/>
        </authorList>
    </citation>
    <scope>NUCLEOTIDE SEQUENCE [LARGE SCALE GENOMIC DNA]</scope>
    <source>
        <strain evidence="10 11">San Diego</strain>
    </source>
</reference>
<dbReference type="Pfam" id="PF00093">
    <property type="entry name" value="VWC"/>
    <property type="match status" value="2"/>
</dbReference>
<keyword evidence="11" id="KW-1185">Reference proteome</keyword>
<evidence type="ECO:0000313" key="10">
    <source>
        <dbReference type="EMBL" id="TRY80007.1"/>
    </source>
</evidence>
<dbReference type="EMBL" id="VCGU01000002">
    <property type="protein sequence ID" value="TRY80007.1"/>
    <property type="molecule type" value="Genomic_DNA"/>
</dbReference>
<dbReference type="Proteomes" id="UP000318571">
    <property type="component" value="Chromosome 6"/>
</dbReference>
<dbReference type="SMART" id="SM00754">
    <property type="entry name" value="CHRD"/>
    <property type="match status" value="2"/>
</dbReference>
<dbReference type="STRING" id="6832.A0A553PQP5"/>
<dbReference type="SUPFAM" id="SSF57603">
    <property type="entry name" value="FnI-like domain"/>
    <property type="match status" value="2"/>
</dbReference>
<dbReference type="GO" id="GO:0030514">
    <property type="term" value="P:negative regulation of BMP signaling pathway"/>
    <property type="evidence" value="ECO:0007669"/>
    <property type="project" value="TreeGrafter"/>
</dbReference>